<dbReference type="Proteomes" id="UP001597297">
    <property type="component" value="Unassembled WGS sequence"/>
</dbReference>
<proteinExistence type="inferred from homology"/>
<evidence type="ECO:0000256" key="7">
    <source>
        <dbReference type="HAMAP-Rule" id="MF_02090"/>
    </source>
</evidence>
<comment type="caution">
    <text evidence="7">Lacks conserved residue(s) required for the propagation of feature annotation.</text>
</comment>
<evidence type="ECO:0000256" key="2">
    <source>
        <dbReference type="ARBA" id="ARBA00007145"/>
    </source>
</evidence>
<sequence>MKTIHVAAGSVNQTPLDWEGNLSRILAIIDQAKSEGVQILCLPELSLTGYGCEDAFLMPNTAERAEWMLGELAKYANDIILSVGLPWRHHHTLFNTAAVIVDGEVVGLVGKQHLAGDGLHYEPRWFSEWPQGEVVTTRCLGKEIPMGDLMFDIGGVRFGFEICEDAWSATRPGSKLAAYGIDFLFNPSASHFAFGKQKLRERFINEGARSCGCVYLYANLLGNESGRVVFDGGPLISNCGDLVASGKRFSFKDHVLSSAHVDIELNRSRVASTASRRVEVKPHPGLVTVKWEVALSDRAPTSLAQHCTYSKEEEFTHTLGLALFDYMRKSYSRGFVVSLSGGADSSAVSCLVFIAIQLAVKELGESGVRDRLAYMALPAESAEWMKVILACVYQASENSGDATEQSAQKLAVAIGAEYQSWSIGKLVDGYTQMVSGGLGRQLTWESDDIPLQNIQARVRAPGIWMLANVRNALLLATSNRSEAAVGYATMDGDTSGGLSPVGGIDKAFLREWLVWLEAVGSDEVGTIPALHYVNSLQPTAELRPSDQGQTDESDLMPYPVLEAIEKATIRDKRSPKDTLTLIADEFGERYSYSQLKAWVVKFFRLWCRNQWKRERYAPSFHVDDKNLDPKTWCRFPILSGGFAAELRELEES</sequence>
<feature type="binding site" evidence="7">
    <location>
        <position position="196"/>
    </location>
    <ligand>
        <name>L-glutamine</name>
        <dbReference type="ChEBI" id="CHEBI:58359"/>
    </ligand>
</feature>
<keyword evidence="5 7" id="KW-0067">ATP-binding</keyword>
<gene>
    <name evidence="7 11" type="primary">nadE</name>
    <name evidence="11" type="ORF">ACFSQZ_03360</name>
</gene>
<dbReference type="HAMAP" id="MF_02090">
    <property type="entry name" value="NadE_glutamine_dep"/>
    <property type="match status" value="1"/>
</dbReference>
<comment type="similarity">
    <text evidence="9">Belongs to the NAD synthetase family.</text>
</comment>
<dbReference type="PANTHER" id="PTHR23090:SF9">
    <property type="entry name" value="GLUTAMINE-DEPENDENT NAD(+) SYNTHETASE"/>
    <property type="match status" value="1"/>
</dbReference>
<comment type="caution">
    <text evidence="11">The sequence shown here is derived from an EMBL/GenBank/DDBJ whole genome shotgun (WGS) entry which is preliminary data.</text>
</comment>
<evidence type="ECO:0000313" key="11">
    <source>
        <dbReference type="EMBL" id="MFD2275498.1"/>
    </source>
</evidence>
<feature type="binding site" evidence="7">
    <location>
        <position position="453"/>
    </location>
    <ligand>
        <name>deamido-NAD(+)</name>
        <dbReference type="ChEBI" id="CHEBI:58437"/>
        <note>ligand shared between two neighboring subunits</note>
    </ligand>
</feature>
<reference evidence="12" key="1">
    <citation type="journal article" date="2019" name="Int. J. Syst. Evol. Microbiol.">
        <title>The Global Catalogue of Microorganisms (GCM) 10K type strain sequencing project: providing services to taxonomists for standard genome sequencing and annotation.</title>
        <authorList>
            <consortium name="The Broad Institute Genomics Platform"/>
            <consortium name="The Broad Institute Genome Sequencing Center for Infectious Disease"/>
            <person name="Wu L."/>
            <person name="Ma J."/>
        </authorList>
    </citation>
    <scope>NUCLEOTIDE SEQUENCE [LARGE SCALE GENOMIC DNA]</scope>
    <source>
        <strain evidence="12">JCM 16545</strain>
    </source>
</reference>
<evidence type="ECO:0000256" key="3">
    <source>
        <dbReference type="ARBA" id="ARBA00022598"/>
    </source>
</evidence>
<dbReference type="InterPro" id="IPR036526">
    <property type="entry name" value="C-N_Hydrolase_sf"/>
</dbReference>
<dbReference type="CDD" id="cd00553">
    <property type="entry name" value="NAD_synthase"/>
    <property type="match status" value="1"/>
</dbReference>
<protein>
    <recommendedName>
        <fullName evidence="7 8">Glutamine-dependent NAD(+) synthetase</fullName>
        <ecNumber evidence="7 8">6.3.5.1</ecNumber>
    </recommendedName>
    <alternativeName>
        <fullName evidence="7 8">NAD(+) synthase [glutamine-hydrolyzing]</fullName>
    </alternativeName>
</protein>
<accession>A0ABW5DZ57</accession>
<feature type="binding site" evidence="7">
    <location>
        <position position="477"/>
    </location>
    <ligand>
        <name>ATP</name>
        <dbReference type="ChEBI" id="CHEBI:30616"/>
    </ligand>
</feature>
<evidence type="ECO:0000259" key="10">
    <source>
        <dbReference type="PROSITE" id="PS50263"/>
    </source>
</evidence>
<feature type="binding site" evidence="7">
    <location>
        <position position="190"/>
    </location>
    <ligand>
        <name>L-glutamine</name>
        <dbReference type="ChEBI" id="CHEBI:58359"/>
    </ligand>
</feature>
<keyword evidence="3 7" id="KW-0436">Ligase</keyword>
<dbReference type="EC" id="6.3.5.1" evidence="7 8"/>
<dbReference type="PANTHER" id="PTHR23090">
    <property type="entry name" value="NH 3 /GLUTAMINE-DEPENDENT NAD + SYNTHETASE"/>
    <property type="match status" value="1"/>
</dbReference>
<feature type="active site" description="Proton acceptor; for glutaminase activity" evidence="7">
    <location>
        <position position="44"/>
    </location>
</feature>
<comment type="catalytic activity">
    <reaction evidence="7 8">
        <text>deamido-NAD(+) + L-glutamine + ATP + H2O = L-glutamate + AMP + diphosphate + NAD(+) + H(+)</text>
        <dbReference type="Rhea" id="RHEA:24384"/>
        <dbReference type="ChEBI" id="CHEBI:15377"/>
        <dbReference type="ChEBI" id="CHEBI:15378"/>
        <dbReference type="ChEBI" id="CHEBI:29985"/>
        <dbReference type="ChEBI" id="CHEBI:30616"/>
        <dbReference type="ChEBI" id="CHEBI:33019"/>
        <dbReference type="ChEBI" id="CHEBI:57540"/>
        <dbReference type="ChEBI" id="CHEBI:58359"/>
        <dbReference type="ChEBI" id="CHEBI:58437"/>
        <dbReference type="ChEBI" id="CHEBI:456215"/>
        <dbReference type="EC" id="6.3.5.1"/>
    </reaction>
</comment>
<dbReference type="SUPFAM" id="SSF52402">
    <property type="entry name" value="Adenine nucleotide alpha hydrolases-like"/>
    <property type="match status" value="1"/>
</dbReference>
<feature type="active site" description="Nucleophile; for glutaminase activity" evidence="7">
    <location>
        <position position="163"/>
    </location>
</feature>
<dbReference type="CDD" id="cd07570">
    <property type="entry name" value="GAT_Gln-NAD-synth"/>
    <property type="match status" value="1"/>
</dbReference>
<feature type="active site" description="For glutaminase activity" evidence="7">
    <location>
        <position position="111"/>
    </location>
</feature>
<organism evidence="11 12">
    <name type="scientific">Rubritalea spongiae</name>
    <dbReference type="NCBI Taxonomy" id="430797"/>
    <lineage>
        <taxon>Bacteria</taxon>
        <taxon>Pseudomonadati</taxon>
        <taxon>Verrucomicrobiota</taxon>
        <taxon>Verrucomicrobiia</taxon>
        <taxon>Verrucomicrobiales</taxon>
        <taxon>Rubritaleaceae</taxon>
        <taxon>Rubritalea</taxon>
    </lineage>
</organism>
<evidence type="ECO:0000256" key="1">
    <source>
        <dbReference type="ARBA" id="ARBA00005188"/>
    </source>
</evidence>
<evidence type="ECO:0000313" key="12">
    <source>
        <dbReference type="Proteomes" id="UP001597297"/>
    </source>
</evidence>
<keyword evidence="6 7" id="KW-0520">NAD</keyword>
<dbReference type="GO" id="GO:0008795">
    <property type="term" value="F:NAD+ synthase activity"/>
    <property type="evidence" value="ECO:0007669"/>
    <property type="project" value="UniProtKB-EC"/>
</dbReference>
<evidence type="ECO:0000256" key="9">
    <source>
        <dbReference type="RuleBase" id="RU003811"/>
    </source>
</evidence>
<evidence type="ECO:0000256" key="5">
    <source>
        <dbReference type="ARBA" id="ARBA00022840"/>
    </source>
</evidence>
<dbReference type="PIRSF" id="PIRSF006630">
    <property type="entry name" value="NADS_GAT"/>
    <property type="match status" value="1"/>
</dbReference>
<keyword evidence="12" id="KW-1185">Reference proteome</keyword>
<dbReference type="Pfam" id="PF02540">
    <property type="entry name" value="NAD_synthase"/>
    <property type="match status" value="1"/>
</dbReference>
<feature type="binding site" evidence="7">
    <location>
        <position position="612"/>
    </location>
    <ligand>
        <name>deamido-NAD(+)</name>
        <dbReference type="ChEBI" id="CHEBI:58437"/>
        <note>ligand shared between two neighboring subunits</note>
    </ligand>
</feature>
<dbReference type="NCBIfam" id="TIGR00552">
    <property type="entry name" value="nadE"/>
    <property type="match status" value="1"/>
</dbReference>
<dbReference type="SUPFAM" id="SSF56317">
    <property type="entry name" value="Carbon-nitrogen hydrolase"/>
    <property type="match status" value="1"/>
</dbReference>
<keyword evidence="4 7" id="KW-0547">Nucleotide-binding</keyword>
<comment type="function">
    <text evidence="7">Catalyzes the ATP-dependent amidation of deamido-NAD to form NAD. Uses L-glutamine as a nitrogen source.</text>
</comment>
<dbReference type="Gene3D" id="3.60.110.10">
    <property type="entry name" value="Carbon-nitrogen hydrolase"/>
    <property type="match status" value="1"/>
</dbReference>
<dbReference type="RefSeq" id="WP_377092718.1">
    <property type="nucleotide sequence ID" value="NZ_JBHSJM010000001.1"/>
</dbReference>
<name>A0ABW5DZ57_9BACT</name>
<evidence type="ECO:0000256" key="4">
    <source>
        <dbReference type="ARBA" id="ARBA00022741"/>
    </source>
</evidence>
<evidence type="ECO:0000256" key="6">
    <source>
        <dbReference type="ARBA" id="ARBA00023027"/>
    </source>
</evidence>
<dbReference type="InterPro" id="IPR003694">
    <property type="entry name" value="NAD_synthase"/>
</dbReference>
<evidence type="ECO:0000256" key="8">
    <source>
        <dbReference type="PIRNR" id="PIRNR006630"/>
    </source>
</evidence>
<dbReference type="Pfam" id="PF00795">
    <property type="entry name" value="CN_hydrolase"/>
    <property type="match status" value="1"/>
</dbReference>
<dbReference type="EMBL" id="JBHUJC010000010">
    <property type="protein sequence ID" value="MFD2275498.1"/>
    <property type="molecule type" value="Genomic_DNA"/>
</dbReference>
<feature type="domain" description="CN hydrolase" evidence="10">
    <location>
        <begin position="4"/>
        <end position="263"/>
    </location>
</feature>
<dbReference type="InterPro" id="IPR003010">
    <property type="entry name" value="C-N_Hydrolase"/>
</dbReference>
<dbReference type="Gene3D" id="3.40.50.620">
    <property type="entry name" value="HUPs"/>
    <property type="match status" value="1"/>
</dbReference>
<dbReference type="InterPro" id="IPR014729">
    <property type="entry name" value="Rossmann-like_a/b/a_fold"/>
</dbReference>
<comment type="pathway">
    <text evidence="1 7 8">Cofactor biosynthesis; NAD(+) biosynthesis; NAD(+) from deamido-NAD(+) (L-Gln route): step 1/1.</text>
</comment>
<feature type="binding site" evidence="7">
    <location>
        <position position="482"/>
    </location>
    <ligand>
        <name>deamido-NAD(+)</name>
        <dbReference type="ChEBI" id="CHEBI:58437"/>
        <note>ligand shared between two neighboring subunits</note>
    </ligand>
</feature>
<dbReference type="PROSITE" id="PS50263">
    <property type="entry name" value="CN_HYDROLASE"/>
    <property type="match status" value="1"/>
</dbReference>
<dbReference type="InterPro" id="IPR014445">
    <property type="entry name" value="Gln-dep_NAD_synthase"/>
</dbReference>
<dbReference type="InterPro" id="IPR022310">
    <property type="entry name" value="NAD/GMP_synthase"/>
</dbReference>
<comment type="similarity">
    <text evidence="2 7 8">In the C-terminal section; belongs to the NAD synthetase family.</text>
</comment>